<proteinExistence type="predicted"/>
<evidence type="ECO:0008006" key="6">
    <source>
        <dbReference type="Google" id="ProtNLM"/>
    </source>
</evidence>
<evidence type="ECO:0000259" key="2">
    <source>
        <dbReference type="Pfam" id="PF13622"/>
    </source>
</evidence>
<dbReference type="KEGG" id="bvz:BRAD3257_0132"/>
<dbReference type="AlphaFoldDB" id="A0A2U3PQ86"/>
<sequence>MCRLCPRTPVGHVPGLNIKSGDDTCYFGKSFCPLTLTTPTLDFLTHSRNLARMTNMPFFTRDGDTFHPTEVANGPWDPTSLHGRVIVGLLGFAIEERHSGPEFVPARLTVDMFRLPTIDKPIQVTTRLVRDGLRIRVVEAEFVSGGVSMARASCQLLRKTQNPEGNVWSPPNWEVPKPSDIPKPTDPRLGMNGKWTTRPIVGHMGSLGPRRLWMSEVRELVAGAPMTPFVHVAVGADFASPFANAGDKGLGYINSDVTIYLHRLPVTKWIGFEVVNHHATDGVAIGECWLYDEQGPIGTATVAALAQRKPMAKAPPP</sequence>
<dbReference type="SUPFAM" id="SSF54637">
    <property type="entry name" value="Thioesterase/thiol ester dehydrase-isomerase"/>
    <property type="match status" value="1"/>
</dbReference>
<gene>
    <name evidence="4" type="ORF">BRAD3257_0132</name>
</gene>
<reference evidence="4 5" key="1">
    <citation type="submission" date="2018-03" db="EMBL/GenBank/DDBJ databases">
        <authorList>
            <person name="Gully D."/>
        </authorList>
    </citation>
    <scope>NUCLEOTIDE SEQUENCE [LARGE SCALE GENOMIC DNA]</scope>
    <source>
        <strain evidence="4">ORS3257</strain>
    </source>
</reference>
<dbReference type="InterPro" id="IPR049450">
    <property type="entry name" value="ACOT8-like_C"/>
</dbReference>
<organism evidence="4 5">
    <name type="scientific">Bradyrhizobium vignae</name>
    <dbReference type="NCBI Taxonomy" id="1549949"/>
    <lineage>
        <taxon>Bacteria</taxon>
        <taxon>Pseudomonadati</taxon>
        <taxon>Pseudomonadota</taxon>
        <taxon>Alphaproteobacteria</taxon>
        <taxon>Hyphomicrobiales</taxon>
        <taxon>Nitrobacteraceae</taxon>
        <taxon>Bradyrhizobium</taxon>
    </lineage>
</organism>
<dbReference type="InterPro" id="IPR049449">
    <property type="entry name" value="TesB_ACOT8-like_N"/>
</dbReference>
<dbReference type="Pfam" id="PF20789">
    <property type="entry name" value="4HBT_3C"/>
    <property type="match status" value="1"/>
</dbReference>
<dbReference type="Pfam" id="PF13622">
    <property type="entry name" value="4HBT_3"/>
    <property type="match status" value="1"/>
</dbReference>
<dbReference type="InterPro" id="IPR029069">
    <property type="entry name" value="HotDog_dom_sf"/>
</dbReference>
<dbReference type="InterPro" id="IPR042171">
    <property type="entry name" value="Acyl-CoA_hotdog"/>
</dbReference>
<evidence type="ECO:0000259" key="3">
    <source>
        <dbReference type="Pfam" id="PF20789"/>
    </source>
</evidence>
<feature type="domain" description="Acyl-CoA thioesterase-like N-terminal HotDog" evidence="2">
    <location>
        <begin position="74"/>
        <end position="154"/>
    </location>
</feature>
<evidence type="ECO:0000313" key="5">
    <source>
        <dbReference type="Proteomes" id="UP000246085"/>
    </source>
</evidence>
<name>A0A2U3PQ86_9BRAD</name>
<feature type="domain" description="Acyl-CoA thioesterase-like C-terminal" evidence="3">
    <location>
        <begin position="189"/>
        <end position="301"/>
    </location>
</feature>
<evidence type="ECO:0000256" key="1">
    <source>
        <dbReference type="SAM" id="MobiDB-lite"/>
    </source>
</evidence>
<dbReference type="Gene3D" id="2.40.160.210">
    <property type="entry name" value="Acyl-CoA thioesterase, double hotdog domain"/>
    <property type="match status" value="1"/>
</dbReference>
<dbReference type="EMBL" id="LS398110">
    <property type="protein sequence ID" value="SPP91307.1"/>
    <property type="molecule type" value="Genomic_DNA"/>
</dbReference>
<evidence type="ECO:0000313" key="4">
    <source>
        <dbReference type="EMBL" id="SPP91307.1"/>
    </source>
</evidence>
<accession>A0A2U3PQ86</accession>
<feature type="region of interest" description="Disordered" evidence="1">
    <location>
        <begin position="163"/>
        <end position="195"/>
    </location>
</feature>
<protein>
    <recommendedName>
        <fullName evidence="6">Thioesterase family protein</fullName>
    </recommendedName>
</protein>
<dbReference type="Proteomes" id="UP000246085">
    <property type="component" value="Chromosome BRAD3257"/>
</dbReference>